<organism evidence="1 2">
    <name type="scientific">Nostoc piscinale CENA21</name>
    <dbReference type="NCBI Taxonomy" id="224013"/>
    <lineage>
        <taxon>Bacteria</taxon>
        <taxon>Bacillati</taxon>
        <taxon>Cyanobacteriota</taxon>
        <taxon>Cyanophyceae</taxon>
        <taxon>Nostocales</taxon>
        <taxon>Nostocaceae</taxon>
        <taxon>Nostoc</taxon>
    </lineage>
</organism>
<reference evidence="2" key="1">
    <citation type="submission" date="2015-07" db="EMBL/GenBank/DDBJ databases">
        <title>Genome Of Nitrogen-Fixing Cyanobacterium Nostoc piscinale CENA21 From Solimoes/Amazon River Floodplain Sediments And Comparative Genomics To Uncover Biosynthetic Natural Products Potential.</title>
        <authorList>
            <person name="Leao T.F."/>
            <person name="Leao P.N."/>
            <person name="Guimaraes P.I."/>
            <person name="de Melo A.G.C."/>
            <person name="Ramos R.T.J."/>
            <person name="Silva A."/>
            <person name="Fiore M.F."/>
            <person name="Schneider M.P.C."/>
        </authorList>
    </citation>
    <scope>NUCLEOTIDE SEQUENCE [LARGE SCALE GENOMIC DNA]</scope>
    <source>
        <strain evidence="2">CENA21</strain>
    </source>
</reference>
<reference evidence="1 2" key="2">
    <citation type="journal article" date="2016" name="Genome Announc.">
        <title>Draft Genome Sequence of the N2-Fixing Cyanobacterium Nostoc piscinale CENA21, Isolated from the Brazilian Amazon Floodplain.</title>
        <authorList>
            <person name="Leao T."/>
            <person name="Guimaraes P.I."/>
            <person name="de Melo A.G."/>
            <person name="Ramos R.T."/>
            <person name="Leao P.N."/>
            <person name="Silva A."/>
            <person name="Fiore M.F."/>
            <person name="Schneider M.P."/>
        </authorList>
    </citation>
    <scope>NUCLEOTIDE SEQUENCE [LARGE SCALE GENOMIC DNA]</scope>
    <source>
        <strain evidence="1 2">CENA21</strain>
    </source>
</reference>
<dbReference type="Pfam" id="PF21826">
    <property type="entry name" value="DUF6887"/>
    <property type="match status" value="1"/>
</dbReference>
<protein>
    <submittedName>
        <fullName evidence="1">Uncharacterized protein</fullName>
    </submittedName>
</protein>
<dbReference type="OrthoDB" id="426753at2"/>
<evidence type="ECO:0000313" key="1">
    <source>
        <dbReference type="EMBL" id="ALF53746.1"/>
    </source>
</evidence>
<proteinExistence type="predicted"/>
<accession>A0A0M4SXK7</accession>
<dbReference type="KEGG" id="npz:ACX27_14260"/>
<evidence type="ECO:0000313" key="2">
    <source>
        <dbReference type="Proteomes" id="UP000062645"/>
    </source>
</evidence>
<dbReference type="AlphaFoldDB" id="A0A0M4SXK7"/>
<keyword evidence="2" id="KW-1185">Reference proteome</keyword>
<dbReference type="InterPro" id="IPR054053">
    <property type="entry name" value="DUF6887"/>
</dbReference>
<name>A0A0M4SXK7_9NOSO</name>
<dbReference type="Proteomes" id="UP000062645">
    <property type="component" value="Chromosome"/>
</dbReference>
<sequence length="70" mass="8445">MSKYDFMSMTRSELRRYILEHREDEAAVQIYLDRFSSNSSEIFPAPQTIEDLENFPQLHQQHLEKRQNQA</sequence>
<dbReference type="RefSeq" id="WP_062293577.1">
    <property type="nucleotide sequence ID" value="NZ_CP012036.1"/>
</dbReference>
<dbReference type="PATRIC" id="fig|224013.5.peg.3446"/>
<dbReference type="EMBL" id="CP012036">
    <property type="protein sequence ID" value="ALF53746.1"/>
    <property type="molecule type" value="Genomic_DNA"/>
</dbReference>
<gene>
    <name evidence="1" type="ORF">ACX27_14260</name>
</gene>